<name>A0A378MB43_LISGR</name>
<dbReference type="Proteomes" id="UP000254879">
    <property type="component" value="Unassembled WGS sequence"/>
</dbReference>
<reference evidence="2 3" key="1">
    <citation type="submission" date="2018-06" db="EMBL/GenBank/DDBJ databases">
        <authorList>
            <consortium name="Pathogen Informatics"/>
            <person name="Doyle S."/>
        </authorList>
    </citation>
    <scope>NUCLEOTIDE SEQUENCE [LARGE SCALE GENOMIC DNA]</scope>
    <source>
        <strain evidence="3">NCTC 10815</strain>
    </source>
</reference>
<dbReference type="Gene3D" id="3.40.50.2000">
    <property type="entry name" value="Glycogen Phosphorylase B"/>
    <property type="match status" value="1"/>
</dbReference>
<dbReference type="RefSeq" id="WP_256595319.1">
    <property type="nucleotide sequence ID" value="NZ_UGPG01000001.1"/>
</dbReference>
<accession>A0A378MB43</accession>
<dbReference type="SUPFAM" id="SSF53756">
    <property type="entry name" value="UDP-Glycosyltransferase/glycogen phosphorylase"/>
    <property type="match status" value="1"/>
</dbReference>
<proteinExistence type="predicted"/>
<sequence length="145" mass="17219">MIRYIRNYRPAVIHANDFDVLLITYLSRYKGARIIYDAHEIYSKNAFINKIKILSHFVQRLEKHIIKHIDHFITVSHAAKGYYQAEHYPKIPVVITNAPIKQLNENRHGKKIRLKSSTKGRSFLTAVTKSLWKQEQCWQMKKLSW</sequence>
<organism evidence="2 3">
    <name type="scientific">Listeria grayi</name>
    <name type="common">Listeria murrayi</name>
    <dbReference type="NCBI Taxonomy" id="1641"/>
    <lineage>
        <taxon>Bacteria</taxon>
        <taxon>Bacillati</taxon>
        <taxon>Bacillota</taxon>
        <taxon>Bacilli</taxon>
        <taxon>Bacillales</taxon>
        <taxon>Listeriaceae</taxon>
        <taxon>Listeria</taxon>
    </lineage>
</organism>
<evidence type="ECO:0000313" key="2">
    <source>
        <dbReference type="EMBL" id="STY43599.1"/>
    </source>
</evidence>
<feature type="domain" description="Glycosyltransferase subfamily 4-like N-terminal" evidence="1">
    <location>
        <begin position="2"/>
        <end position="93"/>
    </location>
</feature>
<dbReference type="AlphaFoldDB" id="A0A378MB43"/>
<dbReference type="InterPro" id="IPR028098">
    <property type="entry name" value="Glyco_trans_4-like_N"/>
</dbReference>
<protein>
    <recommendedName>
        <fullName evidence="1">Glycosyltransferase subfamily 4-like N-terminal domain-containing protein</fullName>
    </recommendedName>
</protein>
<dbReference type="Pfam" id="PF13439">
    <property type="entry name" value="Glyco_transf_4"/>
    <property type="match status" value="1"/>
</dbReference>
<dbReference type="EMBL" id="UGPG01000001">
    <property type="protein sequence ID" value="STY43599.1"/>
    <property type="molecule type" value="Genomic_DNA"/>
</dbReference>
<evidence type="ECO:0000313" key="3">
    <source>
        <dbReference type="Proteomes" id="UP000254879"/>
    </source>
</evidence>
<gene>
    <name evidence="2" type="ORF">NCTC10815_00898</name>
</gene>
<evidence type="ECO:0000259" key="1">
    <source>
        <dbReference type="Pfam" id="PF13439"/>
    </source>
</evidence>